<dbReference type="GO" id="GO:0005524">
    <property type="term" value="F:ATP binding"/>
    <property type="evidence" value="ECO:0007669"/>
    <property type="project" value="UniProtKB-KW"/>
</dbReference>
<dbReference type="SUPFAM" id="SSF52540">
    <property type="entry name" value="P-loop containing nucleoside triphosphate hydrolases"/>
    <property type="match status" value="1"/>
</dbReference>
<keyword evidence="2 4" id="KW-0067">ATP-binding</keyword>
<dbReference type="InterPro" id="IPR003439">
    <property type="entry name" value="ABC_transporter-like_ATP-bd"/>
</dbReference>
<protein>
    <submittedName>
        <fullName evidence="4">ABC-2 type transport system ATP-binding protein</fullName>
    </submittedName>
</protein>
<dbReference type="InterPro" id="IPR017871">
    <property type="entry name" value="ABC_transporter-like_CS"/>
</dbReference>
<dbReference type="PANTHER" id="PTHR43613">
    <property type="entry name" value="ABC TRANSPORTER, ATP-BINDING PROTEIN"/>
    <property type="match status" value="1"/>
</dbReference>
<keyword evidence="1" id="KW-0547">Nucleotide-binding</keyword>
<reference evidence="5" key="1">
    <citation type="submission" date="2016-10" db="EMBL/GenBank/DDBJ databases">
        <authorList>
            <person name="Varghese N."/>
            <person name="Submissions S."/>
        </authorList>
    </citation>
    <scope>NUCLEOTIDE SEQUENCE [LARGE SCALE GENOMIC DNA]</scope>
    <source>
        <strain evidence="5">BL9</strain>
    </source>
</reference>
<evidence type="ECO:0000313" key="5">
    <source>
        <dbReference type="Proteomes" id="UP000198538"/>
    </source>
</evidence>
<dbReference type="InterPro" id="IPR003593">
    <property type="entry name" value="AAA+_ATPase"/>
</dbReference>
<sequence>MAGEQMRSETTREQVLSIEGLRMRYNGRYVLNGIDLEVNRGEMIGYIGPNGAGKSTTVKILLGLVEGYVGNVRIFGQDIADGDVEYKRRIGYVPEVAELYEQLTPAEYLTFTGELYGLSYEDADYKAKLLMDCFGLEKSYHSRIASFSKGMRQKVLLISALLHDPDLLFLDEPLSGLDANSVMVVKEILSQLSAKGTTIFYSSHIMDVVEKISSRIVLIAEGRVVADGTFKQLQQQSMEGSLEEVFNQLTGFNEHKAIAERFVSIVQEVN</sequence>
<organism evidence="4 5">
    <name type="scientific">Paenibacillus polysaccharolyticus</name>
    <dbReference type="NCBI Taxonomy" id="582692"/>
    <lineage>
        <taxon>Bacteria</taxon>
        <taxon>Bacillati</taxon>
        <taxon>Bacillota</taxon>
        <taxon>Bacilli</taxon>
        <taxon>Bacillales</taxon>
        <taxon>Paenibacillaceae</taxon>
        <taxon>Paenibacillus</taxon>
    </lineage>
</organism>
<dbReference type="PROSITE" id="PS50893">
    <property type="entry name" value="ABC_TRANSPORTER_2"/>
    <property type="match status" value="1"/>
</dbReference>
<keyword evidence="5" id="KW-1185">Reference proteome</keyword>
<dbReference type="AlphaFoldDB" id="A0A1G5J960"/>
<proteinExistence type="predicted"/>
<accession>A0A1G5J960</accession>
<dbReference type="GO" id="GO:0016887">
    <property type="term" value="F:ATP hydrolysis activity"/>
    <property type="evidence" value="ECO:0007669"/>
    <property type="project" value="InterPro"/>
</dbReference>
<dbReference type="CDD" id="cd03230">
    <property type="entry name" value="ABC_DR_subfamily_A"/>
    <property type="match status" value="1"/>
</dbReference>
<dbReference type="InterPro" id="IPR027417">
    <property type="entry name" value="P-loop_NTPase"/>
</dbReference>
<evidence type="ECO:0000313" key="4">
    <source>
        <dbReference type="EMBL" id="SCY84470.1"/>
    </source>
</evidence>
<feature type="domain" description="ABC transporter" evidence="3">
    <location>
        <begin position="16"/>
        <end position="246"/>
    </location>
</feature>
<dbReference type="EMBL" id="FMVM01000010">
    <property type="protein sequence ID" value="SCY84470.1"/>
    <property type="molecule type" value="Genomic_DNA"/>
</dbReference>
<evidence type="ECO:0000256" key="2">
    <source>
        <dbReference type="ARBA" id="ARBA00022840"/>
    </source>
</evidence>
<name>A0A1G5J960_9BACL</name>
<dbReference type="SMART" id="SM00382">
    <property type="entry name" value="AAA"/>
    <property type="match status" value="1"/>
</dbReference>
<dbReference type="STRING" id="582692.SAMN05720606_110132"/>
<dbReference type="Proteomes" id="UP000198538">
    <property type="component" value="Unassembled WGS sequence"/>
</dbReference>
<evidence type="ECO:0000256" key="1">
    <source>
        <dbReference type="ARBA" id="ARBA00022741"/>
    </source>
</evidence>
<dbReference type="Gene3D" id="3.40.50.300">
    <property type="entry name" value="P-loop containing nucleotide triphosphate hydrolases"/>
    <property type="match status" value="1"/>
</dbReference>
<dbReference type="PANTHER" id="PTHR43613:SF1">
    <property type="entry name" value="ABC TRANSPORTER, ATP-BINDING PROTEIN"/>
    <property type="match status" value="1"/>
</dbReference>
<dbReference type="Pfam" id="PF00005">
    <property type="entry name" value="ABC_tran"/>
    <property type="match status" value="1"/>
</dbReference>
<evidence type="ECO:0000259" key="3">
    <source>
        <dbReference type="PROSITE" id="PS50893"/>
    </source>
</evidence>
<gene>
    <name evidence="4" type="ORF">SAMN05720606_110132</name>
</gene>
<dbReference type="PROSITE" id="PS00211">
    <property type="entry name" value="ABC_TRANSPORTER_1"/>
    <property type="match status" value="1"/>
</dbReference>